<proteinExistence type="predicted"/>
<dbReference type="AlphaFoldDB" id="A0A1T3NJ42"/>
<keyword evidence="2" id="KW-1185">Reference proteome</keyword>
<name>A0A1T3NJ42_9ACTN</name>
<dbReference type="OrthoDB" id="674646at2"/>
<organism evidence="1 2">
    <name type="scientific">Embleya scabrispora</name>
    <dbReference type="NCBI Taxonomy" id="159449"/>
    <lineage>
        <taxon>Bacteria</taxon>
        <taxon>Bacillati</taxon>
        <taxon>Actinomycetota</taxon>
        <taxon>Actinomycetes</taxon>
        <taxon>Kitasatosporales</taxon>
        <taxon>Streptomycetaceae</taxon>
        <taxon>Embleya</taxon>
    </lineage>
</organism>
<evidence type="ECO:0000313" key="1">
    <source>
        <dbReference type="EMBL" id="OPC76710.1"/>
    </source>
</evidence>
<dbReference type="STRING" id="159449.B4N89_45320"/>
<evidence type="ECO:0000313" key="2">
    <source>
        <dbReference type="Proteomes" id="UP000190037"/>
    </source>
</evidence>
<protein>
    <submittedName>
        <fullName evidence="1">Uncharacterized protein</fullName>
    </submittedName>
</protein>
<gene>
    <name evidence="1" type="ORF">B4N89_45320</name>
</gene>
<reference evidence="1 2" key="1">
    <citation type="submission" date="2017-03" db="EMBL/GenBank/DDBJ databases">
        <title>Draft genome sequence of Streptomyces scabrisporus NF3, endophyte isolated from Amphipterygium adstringens.</title>
        <authorList>
            <person name="Vazquez M."/>
            <person name="Ceapa C.D."/>
            <person name="Rodriguez Luna D."/>
            <person name="Sanchez Esquivel S."/>
        </authorList>
    </citation>
    <scope>NUCLEOTIDE SEQUENCE [LARGE SCALE GENOMIC DNA]</scope>
    <source>
        <strain evidence="1 2">NF3</strain>
    </source>
</reference>
<dbReference type="EMBL" id="MWQN01000005">
    <property type="protein sequence ID" value="OPC76710.1"/>
    <property type="molecule type" value="Genomic_DNA"/>
</dbReference>
<dbReference type="Proteomes" id="UP000190037">
    <property type="component" value="Unassembled WGS sequence"/>
</dbReference>
<accession>A0A1T3NJ42</accession>
<sequence>MLGVRSPYDPGFPARARAIGGDFRRSDRLWLFDPRRIDEVRALLMEFYGTDGERSDVLITAELDVSRFGHTKGHNEVWFARRRIAWRPGRDERVRFHYDVSLVSGGFASQGGTVKYPALSPLPGTVLKIRDIPRTLLKEEERVGWWKPAGTSGAPAHTA</sequence>
<comment type="caution">
    <text evidence="1">The sequence shown here is derived from an EMBL/GenBank/DDBJ whole genome shotgun (WGS) entry which is preliminary data.</text>
</comment>
<dbReference type="RefSeq" id="WP_078982556.1">
    <property type="nucleotide sequence ID" value="NZ_MWQN01000005.1"/>
</dbReference>